<evidence type="ECO:0000313" key="1">
    <source>
        <dbReference type="EMBL" id="CAG8606172.1"/>
    </source>
</evidence>
<comment type="caution">
    <text evidence="1">The sequence shown here is derived from an EMBL/GenBank/DDBJ whole genome shotgun (WGS) entry which is preliminary data.</text>
</comment>
<accession>A0A9N9GGG9</accession>
<dbReference type="Proteomes" id="UP000789759">
    <property type="component" value="Unassembled WGS sequence"/>
</dbReference>
<gene>
    <name evidence="1" type="ORF">CPELLU_LOCUS7230</name>
</gene>
<protein>
    <submittedName>
        <fullName evidence="1">10506_t:CDS:1</fullName>
    </submittedName>
</protein>
<evidence type="ECO:0000313" key="2">
    <source>
        <dbReference type="Proteomes" id="UP000789759"/>
    </source>
</evidence>
<organism evidence="1 2">
    <name type="scientific">Cetraspora pellucida</name>
    <dbReference type="NCBI Taxonomy" id="1433469"/>
    <lineage>
        <taxon>Eukaryota</taxon>
        <taxon>Fungi</taxon>
        <taxon>Fungi incertae sedis</taxon>
        <taxon>Mucoromycota</taxon>
        <taxon>Glomeromycotina</taxon>
        <taxon>Glomeromycetes</taxon>
        <taxon>Diversisporales</taxon>
        <taxon>Gigasporaceae</taxon>
        <taxon>Cetraspora</taxon>
    </lineage>
</organism>
<name>A0A9N9GGG9_9GLOM</name>
<proteinExistence type="predicted"/>
<dbReference type="EMBL" id="CAJVQA010004773">
    <property type="protein sequence ID" value="CAG8606172.1"/>
    <property type="molecule type" value="Genomic_DNA"/>
</dbReference>
<keyword evidence="2" id="KW-1185">Reference proteome</keyword>
<sequence>MGSTIFVNIIIKFDDTTNLEKRFEYELPKGANFDVIRSILMRKGVGRKEGEQIPSAEEIIRNLTDILHVDNDNK</sequence>
<dbReference type="AlphaFoldDB" id="A0A9N9GGG9"/>
<reference evidence="1" key="1">
    <citation type="submission" date="2021-06" db="EMBL/GenBank/DDBJ databases">
        <authorList>
            <person name="Kallberg Y."/>
            <person name="Tangrot J."/>
            <person name="Rosling A."/>
        </authorList>
    </citation>
    <scope>NUCLEOTIDE SEQUENCE</scope>
    <source>
        <strain evidence="1">FL966</strain>
    </source>
</reference>